<feature type="region of interest" description="Disordered" evidence="1">
    <location>
        <begin position="1"/>
        <end position="33"/>
    </location>
</feature>
<evidence type="ECO:0000313" key="3">
    <source>
        <dbReference type="Proteomes" id="UP000016666"/>
    </source>
</evidence>
<dbReference type="GeneTree" id="ENSGT00940000161421"/>
<proteinExistence type="predicted"/>
<keyword evidence="3" id="KW-1185">Reference proteome</keyword>
<reference evidence="2" key="3">
    <citation type="submission" date="2025-09" db="UniProtKB">
        <authorList>
            <consortium name="Ensembl"/>
        </authorList>
    </citation>
    <scope>IDENTIFICATION</scope>
</reference>
<evidence type="ECO:0000313" key="2">
    <source>
        <dbReference type="Ensembl" id="ENSAPLP00000026250.1"/>
    </source>
</evidence>
<dbReference type="Ensembl" id="ENSAPLT00000018460.1">
    <property type="protein sequence ID" value="ENSAPLP00000026250.1"/>
    <property type="gene ID" value="ENSAPLG00000028414.1"/>
</dbReference>
<reference evidence="3" key="1">
    <citation type="submission" date="2017-10" db="EMBL/GenBank/DDBJ databases">
        <title>A new Pekin duck reference genome.</title>
        <authorList>
            <person name="Hou Z.-C."/>
            <person name="Zhou Z.-K."/>
            <person name="Zhu F."/>
            <person name="Hou S.-S."/>
        </authorList>
    </citation>
    <scope>NUCLEOTIDE SEQUENCE [LARGE SCALE GENOMIC DNA]</scope>
</reference>
<dbReference type="STRING" id="8840.ENSAPLP00000026250"/>
<name>A0A493TKV1_ANAPP</name>
<dbReference type="Proteomes" id="UP000016666">
    <property type="component" value="Unassembled WGS sequence"/>
</dbReference>
<dbReference type="AlphaFoldDB" id="A0A493TKV1"/>
<reference evidence="2" key="2">
    <citation type="submission" date="2025-08" db="UniProtKB">
        <authorList>
            <consortium name="Ensembl"/>
        </authorList>
    </citation>
    <scope>IDENTIFICATION</scope>
</reference>
<organism evidence="2 3">
    <name type="scientific">Anas platyrhynchos platyrhynchos</name>
    <name type="common">Northern mallard</name>
    <dbReference type="NCBI Taxonomy" id="8840"/>
    <lineage>
        <taxon>Eukaryota</taxon>
        <taxon>Metazoa</taxon>
        <taxon>Chordata</taxon>
        <taxon>Craniata</taxon>
        <taxon>Vertebrata</taxon>
        <taxon>Euteleostomi</taxon>
        <taxon>Archelosauria</taxon>
        <taxon>Archosauria</taxon>
        <taxon>Dinosauria</taxon>
        <taxon>Saurischia</taxon>
        <taxon>Theropoda</taxon>
        <taxon>Coelurosauria</taxon>
        <taxon>Aves</taxon>
        <taxon>Neognathae</taxon>
        <taxon>Galloanserae</taxon>
        <taxon>Anseriformes</taxon>
        <taxon>Anatidae</taxon>
        <taxon>Anatinae</taxon>
        <taxon>Anas</taxon>
    </lineage>
</organism>
<evidence type="ECO:0000256" key="1">
    <source>
        <dbReference type="SAM" id="MobiDB-lite"/>
    </source>
</evidence>
<sequence>MGMGTGGARSPPLLPAPRSGRCSSTASRWRAGGRSWCPCAPSPTKAWPSAAATWSPPSPPVRLERSGGSRGGGWHRLTPPCPLSVPPPGPAFTHAWVPEARTIEVAVPEGPALMVRLCHQLALECEELPRPFHRQVLVPGGHRISLPYEFLVPCLCIEVCHCPVGSWGLSACPCSEGTRVAGTRHPLTALLPSPGLLPAA</sequence>
<protein>
    <submittedName>
        <fullName evidence="2">Uncharacterized protein</fullName>
    </submittedName>
</protein>
<feature type="region of interest" description="Disordered" evidence="1">
    <location>
        <begin position="48"/>
        <end position="69"/>
    </location>
</feature>
<accession>A0A493TKV1</accession>